<keyword evidence="2" id="KW-1185">Reference proteome</keyword>
<gene>
    <name evidence="1" type="ORF">Q3982_01045</name>
</gene>
<dbReference type="Proteomes" id="UP001168575">
    <property type="component" value="Unassembled WGS sequence"/>
</dbReference>
<evidence type="ECO:0008006" key="3">
    <source>
        <dbReference type="Google" id="ProtNLM"/>
    </source>
</evidence>
<name>A0AA43RI41_9ACTN</name>
<reference evidence="1" key="1">
    <citation type="submission" date="2023-07" db="EMBL/GenBank/DDBJ databases">
        <title>Between Cages and Wild: Unraveling the Impact of Captivity on Animal Microbiomes and Antimicrobial Resistance.</title>
        <authorList>
            <person name="Schmartz G.P."/>
            <person name="Rehner J."/>
            <person name="Schuff M.J."/>
            <person name="Becker S.L."/>
            <person name="Kravczyk M."/>
            <person name="Gurevich A."/>
            <person name="Francke R."/>
            <person name="Mueller R."/>
            <person name="Keller V."/>
            <person name="Keller A."/>
        </authorList>
    </citation>
    <scope>NUCLEOTIDE SEQUENCE</scope>
    <source>
        <strain evidence="1">S12M_St_49</strain>
    </source>
</reference>
<dbReference type="EMBL" id="JAUMVS010000007">
    <property type="protein sequence ID" value="MDO4841251.1"/>
    <property type="molecule type" value="Genomic_DNA"/>
</dbReference>
<evidence type="ECO:0000313" key="1">
    <source>
        <dbReference type="EMBL" id="MDO4841251.1"/>
    </source>
</evidence>
<evidence type="ECO:0000313" key="2">
    <source>
        <dbReference type="Proteomes" id="UP001168575"/>
    </source>
</evidence>
<protein>
    <recommendedName>
        <fullName evidence="3">PRC-barrel domain-containing protein</fullName>
    </recommendedName>
</protein>
<organism evidence="1 2">
    <name type="scientific">Phoenicibacter congonensis</name>
    <dbReference type="NCBI Taxonomy" id="1944646"/>
    <lineage>
        <taxon>Bacteria</taxon>
        <taxon>Bacillati</taxon>
        <taxon>Actinomycetota</taxon>
        <taxon>Coriobacteriia</taxon>
        <taxon>Eggerthellales</taxon>
        <taxon>Eggerthellaceae</taxon>
        <taxon>Phoenicibacter</taxon>
    </lineage>
</organism>
<proteinExistence type="predicted"/>
<sequence>MAFTTSILIGKPAYLTTDESDDEVTVKKVGRVHFFVFDGKVCVGVLVKRPDAAMMFRRKDLFAPLSAIYFQEKAIIIDADYEAQGKAFLKENNINLNKTFVWDGMNVQCEDGRDLGVVDCVVCTDSGKLKELHVSDGITSDKLLGVRVLPKELVLGMRVGTGTARLMTTDQKEDGGCGVLAVKNEAASIKLSGGVAEKAAVGSVKAKEKAVVAAGEMKKTAGELKEKATPTAKKAAATASNVFDAGVKKAGRDFETTKKGVLGFKDNFMNAYKGALEESDSKSLPEEDEEE</sequence>
<dbReference type="AlphaFoldDB" id="A0AA43RI41"/>
<comment type="caution">
    <text evidence="1">The sequence shown here is derived from an EMBL/GenBank/DDBJ whole genome shotgun (WGS) entry which is preliminary data.</text>
</comment>
<accession>A0AA43RI41</accession>